<sequence length="405" mass="44567">MHTVTENKKSYKQRKTPPSNMAFQTFSGDHGDPICIPDWQDQDELHLPENLLEDVQDILESFPSEDTTGGSSLTAHGDPLSAENDSDDVVLETKVQSECSKTSKKKTSASGKNAPADWTRYRGIRRRPWGKFAAEVTNPMKKRTRMWLGTFDTPEEAAFAYDKAAFELHGSRAKLNFPLLICSDDRTPTVISKLSQSQEPSPPAPSSSSSTSTGKRHRKRQKKNEPDPSASPASIDAPTEEEVGSECDSLWNFLSDTLISDSFMPVEPPIAAAEVVDLDLNWELHIDTSIFDEILGENTVEPPPAASVEVADELPWDVLLQNTVEPSITISKPMEAANPSDSPLEIHIDTSIFESIFGENTVEPPNMTAEEGGGDLHSLWTCQMDMVTPPSCSYATAITTEEVVW</sequence>
<dbReference type="Proteomes" id="UP001056120">
    <property type="component" value="Linkage Group LG20"/>
</dbReference>
<dbReference type="EMBL" id="CM042037">
    <property type="protein sequence ID" value="KAI3741722.1"/>
    <property type="molecule type" value="Genomic_DNA"/>
</dbReference>
<comment type="caution">
    <text evidence="1">The sequence shown here is derived from an EMBL/GenBank/DDBJ whole genome shotgun (WGS) entry which is preliminary data.</text>
</comment>
<keyword evidence="2" id="KW-1185">Reference proteome</keyword>
<protein>
    <submittedName>
        <fullName evidence="1">Uncharacterized protein</fullName>
    </submittedName>
</protein>
<proteinExistence type="predicted"/>
<accession>A0ACB9D583</accession>
<organism evidence="1 2">
    <name type="scientific">Smallanthus sonchifolius</name>
    <dbReference type="NCBI Taxonomy" id="185202"/>
    <lineage>
        <taxon>Eukaryota</taxon>
        <taxon>Viridiplantae</taxon>
        <taxon>Streptophyta</taxon>
        <taxon>Embryophyta</taxon>
        <taxon>Tracheophyta</taxon>
        <taxon>Spermatophyta</taxon>
        <taxon>Magnoliopsida</taxon>
        <taxon>eudicotyledons</taxon>
        <taxon>Gunneridae</taxon>
        <taxon>Pentapetalae</taxon>
        <taxon>asterids</taxon>
        <taxon>campanulids</taxon>
        <taxon>Asterales</taxon>
        <taxon>Asteraceae</taxon>
        <taxon>Asteroideae</taxon>
        <taxon>Heliantheae alliance</taxon>
        <taxon>Millerieae</taxon>
        <taxon>Smallanthus</taxon>
    </lineage>
</organism>
<reference evidence="1 2" key="2">
    <citation type="journal article" date="2022" name="Mol. Ecol. Resour.">
        <title>The genomes of chicory, endive, great burdock and yacon provide insights into Asteraceae paleo-polyploidization history and plant inulin production.</title>
        <authorList>
            <person name="Fan W."/>
            <person name="Wang S."/>
            <person name="Wang H."/>
            <person name="Wang A."/>
            <person name="Jiang F."/>
            <person name="Liu H."/>
            <person name="Zhao H."/>
            <person name="Xu D."/>
            <person name="Zhang Y."/>
        </authorList>
    </citation>
    <scope>NUCLEOTIDE SEQUENCE [LARGE SCALE GENOMIC DNA]</scope>
    <source>
        <strain evidence="2">cv. Yunnan</strain>
        <tissue evidence="1">Leaves</tissue>
    </source>
</reference>
<evidence type="ECO:0000313" key="2">
    <source>
        <dbReference type="Proteomes" id="UP001056120"/>
    </source>
</evidence>
<name>A0ACB9D583_9ASTR</name>
<gene>
    <name evidence="1" type="ORF">L1987_59396</name>
</gene>
<reference evidence="2" key="1">
    <citation type="journal article" date="2022" name="Mol. Ecol. Resour.">
        <title>The genomes of chicory, endive, great burdock and yacon provide insights into Asteraceae palaeo-polyploidization history and plant inulin production.</title>
        <authorList>
            <person name="Fan W."/>
            <person name="Wang S."/>
            <person name="Wang H."/>
            <person name="Wang A."/>
            <person name="Jiang F."/>
            <person name="Liu H."/>
            <person name="Zhao H."/>
            <person name="Xu D."/>
            <person name="Zhang Y."/>
        </authorList>
    </citation>
    <scope>NUCLEOTIDE SEQUENCE [LARGE SCALE GENOMIC DNA]</scope>
    <source>
        <strain evidence="2">cv. Yunnan</strain>
    </source>
</reference>
<evidence type="ECO:0000313" key="1">
    <source>
        <dbReference type="EMBL" id="KAI3741722.1"/>
    </source>
</evidence>